<keyword evidence="2" id="KW-0695">RNA-directed DNA polymerase</keyword>
<sequence length="215" mass="25624">MADRCSWKDMEGNLCHFRSWDVWNTLRHRDDRVAWVDSIWFSQCIPRHSFHMWLVMTNKLKTQDRMAAWEAGSTTNLILMCCPLCYHDRDSRDHLFFQCSYATKVWEAVRKRVNMESVNNTWSSVMQWMIQNANSRTLDRIVGKILIAATSYYVWQERNNRLFSSVQRSPEMLSHVIISTVRLKIMGFKLRNDRKHRDLLETWQISVKSLDCDPG</sequence>
<dbReference type="Proteomes" id="UP000215914">
    <property type="component" value="Unassembled WGS sequence"/>
</dbReference>
<reference evidence="2" key="1">
    <citation type="journal article" date="2017" name="Nature">
        <title>The sunflower genome provides insights into oil metabolism, flowering and Asterid evolution.</title>
        <authorList>
            <person name="Badouin H."/>
            <person name="Gouzy J."/>
            <person name="Grassa C.J."/>
            <person name="Murat F."/>
            <person name="Staton S.E."/>
            <person name="Cottret L."/>
            <person name="Lelandais-Briere C."/>
            <person name="Owens G.L."/>
            <person name="Carrere S."/>
            <person name="Mayjonade B."/>
            <person name="Legrand L."/>
            <person name="Gill N."/>
            <person name="Kane N.C."/>
            <person name="Bowers J.E."/>
            <person name="Hubner S."/>
            <person name="Bellec A."/>
            <person name="Berard A."/>
            <person name="Berges H."/>
            <person name="Blanchet N."/>
            <person name="Boniface M.C."/>
            <person name="Brunel D."/>
            <person name="Catrice O."/>
            <person name="Chaidir N."/>
            <person name="Claudel C."/>
            <person name="Donnadieu C."/>
            <person name="Faraut T."/>
            <person name="Fievet G."/>
            <person name="Helmstetter N."/>
            <person name="King M."/>
            <person name="Knapp S.J."/>
            <person name="Lai Z."/>
            <person name="Le Paslier M.C."/>
            <person name="Lippi Y."/>
            <person name="Lorenzon L."/>
            <person name="Mandel J.R."/>
            <person name="Marage G."/>
            <person name="Marchand G."/>
            <person name="Marquand E."/>
            <person name="Bret-Mestries E."/>
            <person name="Morien E."/>
            <person name="Nambeesan S."/>
            <person name="Nguyen T."/>
            <person name="Pegot-Espagnet P."/>
            <person name="Pouilly N."/>
            <person name="Raftis F."/>
            <person name="Sallet E."/>
            <person name="Schiex T."/>
            <person name="Thomas J."/>
            <person name="Vandecasteele C."/>
            <person name="Vares D."/>
            <person name="Vear F."/>
            <person name="Vautrin S."/>
            <person name="Crespi M."/>
            <person name="Mangin B."/>
            <person name="Burke J.M."/>
            <person name="Salse J."/>
            <person name="Munos S."/>
            <person name="Vincourt P."/>
            <person name="Rieseberg L.H."/>
            <person name="Langlade N.B."/>
        </authorList>
    </citation>
    <scope>NUCLEOTIDE SEQUENCE</scope>
    <source>
        <tissue evidence="2">Leaves</tissue>
    </source>
</reference>
<keyword evidence="2" id="KW-0808">Transferase</keyword>
<evidence type="ECO:0000259" key="1">
    <source>
        <dbReference type="Pfam" id="PF13966"/>
    </source>
</evidence>
<dbReference type="PANTHER" id="PTHR33116">
    <property type="entry name" value="REVERSE TRANSCRIPTASE ZINC-BINDING DOMAIN-CONTAINING PROTEIN-RELATED-RELATED"/>
    <property type="match status" value="1"/>
</dbReference>
<keyword evidence="3" id="KW-1185">Reference proteome</keyword>
<name>A0A9K3IJH7_HELAN</name>
<protein>
    <submittedName>
        <fullName evidence="2">Reverse transcriptase zinc-binding domain-containing protein</fullName>
    </submittedName>
</protein>
<dbReference type="Pfam" id="PF13966">
    <property type="entry name" value="zf-RVT"/>
    <property type="match status" value="1"/>
</dbReference>
<proteinExistence type="predicted"/>
<dbReference type="InterPro" id="IPR026960">
    <property type="entry name" value="RVT-Znf"/>
</dbReference>
<dbReference type="AlphaFoldDB" id="A0A9K3IJH7"/>
<feature type="domain" description="Reverse transcriptase zinc-binding" evidence="1">
    <location>
        <begin position="17"/>
        <end position="106"/>
    </location>
</feature>
<dbReference type="PANTHER" id="PTHR33116:SF76">
    <property type="entry name" value="DUF4283 DOMAIN-CONTAINING PROTEIN"/>
    <property type="match status" value="1"/>
</dbReference>
<comment type="caution">
    <text evidence="2">The sequence shown here is derived from an EMBL/GenBank/DDBJ whole genome shotgun (WGS) entry which is preliminary data.</text>
</comment>
<evidence type="ECO:0000313" key="3">
    <source>
        <dbReference type="Proteomes" id="UP000215914"/>
    </source>
</evidence>
<dbReference type="EMBL" id="MNCJ02000322">
    <property type="protein sequence ID" value="KAF5798018.1"/>
    <property type="molecule type" value="Genomic_DNA"/>
</dbReference>
<reference evidence="2" key="2">
    <citation type="submission" date="2020-06" db="EMBL/GenBank/DDBJ databases">
        <title>Helianthus annuus Genome sequencing and assembly Release 2.</title>
        <authorList>
            <person name="Gouzy J."/>
            <person name="Langlade N."/>
            <person name="Munos S."/>
        </authorList>
    </citation>
    <scope>NUCLEOTIDE SEQUENCE</scope>
    <source>
        <tissue evidence="2">Leaves</tissue>
    </source>
</reference>
<gene>
    <name evidence="2" type="ORF">HanXRQr2_Chr07g0287761</name>
</gene>
<organism evidence="2 3">
    <name type="scientific">Helianthus annuus</name>
    <name type="common">Common sunflower</name>
    <dbReference type="NCBI Taxonomy" id="4232"/>
    <lineage>
        <taxon>Eukaryota</taxon>
        <taxon>Viridiplantae</taxon>
        <taxon>Streptophyta</taxon>
        <taxon>Embryophyta</taxon>
        <taxon>Tracheophyta</taxon>
        <taxon>Spermatophyta</taxon>
        <taxon>Magnoliopsida</taxon>
        <taxon>eudicotyledons</taxon>
        <taxon>Gunneridae</taxon>
        <taxon>Pentapetalae</taxon>
        <taxon>asterids</taxon>
        <taxon>campanulids</taxon>
        <taxon>Asterales</taxon>
        <taxon>Asteraceae</taxon>
        <taxon>Asteroideae</taxon>
        <taxon>Heliantheae alliance</taxon>
        <taxon>Heliantheae</taxon>
        <taxon>Helianthus</taxon>
    </lineage>
</organism>
<keyword evidence="2" id="KW-0548">Nucleotidyltransferase</keyword>
<dbReference type="Gramene" id="mRNA:HanXRQr2_Chr07g0287761">
    <property type="protein sequence ID" value="CDS:HanXRQr2_Chr07g0287761.1"/>
    <property type="gene ID" value="HanXRQr2_Chr07g0287761"/>
</dbReference>
<accession>A0A9K3IJH7</accession>
<dbReference type="GO" id="GO:0003964">
    <property type="term" value="F:RNA-directed DNA polymerase activity"/>
    <property type="evidence" value="ECO:0007669"/>
    <property type="project" value="UniProtKB-KW"/>
</dbReference>
<evidence type="ECO:0000313" key="2">
    <source>
        <dbReference type="EMBL" id="KAF5798018.1"/>
    </source>
</evidence>